<evidence type="ECO:0000313" key="2">
    <source>
        <dbReference type="EMBL" id="QMU27851.1"/>
    </source>
</evidence>
<name>A0A7L7L4V9_9BACT</name>
<reference evidence="2 3" key="2">
    <citation type="submission" date="2020-08" db="EMBL/GenBank/DDBJ databases">
        <title>Adhaeribacter dokdonensis sp. nov., isolated from the rhizosphere of Elymus tsukushiensis, a plant native to the Dokdo Islands, Republic of Korea.</title>
        <authorList>
            <person name="Ghim S.Y."/>
        </authorList>
    </citation>
    <scope>NUCLEOTIDE SEQUENCE [LARGE SCALE GENOMIC DNA]</scope>
    <source>
        <strain evidence="2 3">KUDC8001</strain>
    </source>
</reference>
<dbReference type="Proteomes" id="UP000514509">
    <property type="component" value="Chromosome"/>
</dbReference>
<evidence type="ECO:0000256" key="1">
    <source>
        <dbReference type="SAM" id="Phobius"/>
    </source>
</evidence>
<sequence length="84" mass="9647">METSNAKTDTTKNPLLPHTQRRNLLILAVVFLILLAGIWIWKTVQLNNFKKQAATEKQQLQDQASKMIINTHQEHLTLLAKPFV</sequence>
<reference evidence="2 3" key="1">
    <citation type="submission" date="2020-06" db="EMBL/GenBank/DDBJ databases">
        <authorList>
            <person name="Hwang Y.J."/>
        </authorList>
    </citation>
    <scope>NUCLEOTIDE SEQUENCE [LARGE SCALE GENOMIC DNA]</scope>
    <source>
        <strain evidence="2 3">KUDC8001</strain>
    </source>
</reference>
<feature type="transmembrane region" description="Helical" evidence="1">
    <location>
        <begin position="24"/>
        <end position="41"/>
    </location>
</feature>
<keyword evidence="1" id="KW-0472">Membrane</keyword>
<gene>
    <name evidence="2" type="ORF">HUW48_07260</name>
</gene>
<protein>
    <submittedName>
        <fullName evidence="2">Uncharacterized protein</fullName>
    </submittedName>
</protein>
<dbReference type="KEGG" id="add:HUW48_07260"/>
<dbReference type="RefSeq" id="WP_182415042.1">
    <property type="nucleotide sequence ID" value="NZ_CP055153.1"/>
</dbReference>
<evidence type="ECO:0000313" key="3">
    <source>
        <dbReference type="Proteomes" id="UP000514509"/>
    </source>
</evidence>
<organism evidence="2 3">
    <name type="scientific">Adhaeribacter radiodurans</name>
    <dbReference type="NCBI Taxonomy" id="2745197"/>
    <lineage>
        <taxon>Bacteria</taxon>
        <taxon>Pseudomonadati</taxon>
        <taxon>Bacteroidota</taxon>
        <taxon>Cytophagia</taxon>
        <taxon>Cytophagales</taxon>
        <taxon>Hymenobacteraceae</taxon>
        <taxon>Adhaeribacter</taxon>
    </lineage>
</organism>
<keyword evidence="1" id="KW-0812">Transmembrane</keyword>
<dbReference type="EMBL" id="CP055153">
    <property type="protein sequence ID" value="QMU27851.1"/>
    <property type="molecule type" value="Genomic_DNA"/>
</dbReference>
<dbReference type="AlphaFoldDB" id="A0A7L7L4V9"/>
<proteinExistence type="predicted"/>
<keyword evidence="3" id="KW-1185">Reference proteome</keyword>
<keyword evidence="1" id="KW-1133">Transmembrane helix</keyword>
<accession>A0A7L7L4V9</accession>